<dbReference type="Pfam" id="PF02016">
    <property type="entry name" value="Peptidase_S66"/>
    <property type="match status" value="1"/>
</dbReference>
<dbReference type="PIRSF" id="PIRSF028757">
    <property type="entry name" value="LD-carboxypeptidase"/>
    <property type="match status" value="1"/>
</dbReference>
<dbReference type="EMBL" id="BNDS01000001">
    <property type="protein sequence ID" value="GHH96753.1"/>
    <property type="molecule type" value="Genomic_DNA"/>
</dbReference>
<keyword evidence="2 8" id="KW-0121">Carboxypeptidase</keyword>
<dbReference type="InterPro" id="IPR027478">
    <property type="entry name" value="LdcA_N"/>
</dbReference>
<dbReference type="PANTHER" id="PTHR30237">
    <property type="entry name" value="MURAMOYLTETRAPEPTIDE CARBOXYPEPTIDASE"/>
    <property type="match status" value="1"/>
</dbReference>
<evidence type="ECO:0000256" key="1">
    <source>
        <dbReference type="ARBA" id="ARBA00010233"/>
    </source>
</evidence>
<dbReference type="Gene3D" id="3.40.50.10740">
    <property type="entry name" value="Class I glutamine amidotransferase-like"/>
    <property type="match status" value="1"/>
</dbReference>
<dbReference type="InterPro" id="IPR029062">
    <property type="entry name" value="Class_I_gatase-like"/>
</dbReference>
<feature type="domain" description="LD-carboxypeptidase C-terminal" evidence="7">
    <location>
        <begin position="178"/>
        <end position="293"/>
    </location>
</feature>
<feature type="domain" description="LD-carboxypeptidase N-terminal" evidence="6">
    <location>
        <begin position="15"/>
        <end position="131"/>
    </location>
</feature>
<keyword evidence="5" id="KW-0720">Serine protease</keyword>
<evidence type="ECO:0000256" key="2">
    <source>
        <dbReference type="ARBA" id="ARBA00022645"/>
    </source>
</evidence>
<evidence type="ECO:0000259" key="6">
    <source>
        <dbReference type="Pfam" id="PF02016"/>
    </source>
</evidence>
<dbReference type="Gene3D" id="3.50.30.60">
    <property type="entry name" value="LD-carboxypeptidase A C-terminal domain-like"/>
    <property type="match status" value="1"/>
</dbReference>
<keyword evidence="9" id="KW-1185">Reference proteome</keyword>
<keyword evidence="4" id="KW-0378">Hydrolase</keyword>
<dbReference type="InterPro" id="IPR040921">
    <property type="entry name" value="Peptidase_S66C"/>
</dbReference>
<dbReference type="Proteomes" id="UP000637074">
    <property type="component" value="Unassembled WGS sequence"/>
</dbReference>
<evidence type="ECO:0000313" key="8">
    <source>
        <dbReference type="EMBL" id="GHH96753.1"/>
    </source>
</evidence>
<dbReference type="InterPro" id="IPR027461">
    <property type="entry name" value="Carboxypeptidase_A_C_sf"/>
</dbReference>
<accession>A0ABQ3MZS3</accession>
<protein>
    <submittedName>
        <fullName evidence="8">Murein peptide carboxypeptidase</fullName>
    </submittedName>
</protein>
<reference evidence="8 9" key="1">
    <citation type="journal article" date="2022" name="Int. J. Syst. Evol. Microbiol.">
        <title>Neobacillus kokaensis sp. nov., isolated from soil.</title>
        <authorList>
            <person name="Yuki K."/>
            <person name="Matsubara H."/>
            <person name="Yamaguchi S."/>
        </authorList>
    </citation>
    <scope>NUCLEOTIDE SEQUENCE [LARGE SCALE GENOMIC DNA]</scope>
    <source>
        <strain evidence="8 9">LOB 377</strain>
    </source>
</reference>
<evidence type="ECO:0000256" key="3">
    <source>
        <dbReference type="ARBA" id="ARBA00022670"/>
    </source>
</evidence>
<keyword evidence="3" id="KW-0645">Protease</keyword>
<evidence type="ECO:0000256" key="4">
    <source>
        <dbReference type="ARBA" id="ARBA00022801"/>
    </source>
</evidence>
<dbReference type="RefSeq" id="WP_191268981.1">
    <property type="nucleotide sequence ID" value="NZ_BNDS01000001.1"/>
</dbReference>
<evidence type="ECO:0000259" key="7">
    <source>
        <dbReference type="Pfam" id="PF17676"/>
    </source>
</evidence>
<evidence type="ECO:0000256" key="5">
    <source>
        <dbReference type="ARBA" id="ARBA00022825"/>
    </source>
</evidence>
<dbReference type="CDD" id="cd07025">
    <property type="entry name" value="Peptidase_S66"/>
    <property type="match status" value="1"/>
</dbReference>
<dbReference type="PANTHER" id="PTHR30237:SF2">
    <property type="entry name" value="MUREIN TETRAPEPTIDE CARBOXYPEPTIDASE"/>
    <property type="match status" value="1"/>
</dbReference>
<dbReference type="SUPFAM" id="SSF52317">
    <property type="entry name" value="Class I glutamine amidotransferase-like"/>
    <property type="match status" value="1"/>
</dbReference>
<sequence length="307" mass="33638">MTCLKPKHLQKGDTVGVIAPASPPNLENLERGIQFLIGLGLNVKKGKSVEKINGYLAGTDLERLDDLHGMFLDKEVKAIICACGGYGTGRIAANIDYEIIRNNPKILWGYSDITFLHTAIRQETGLVTFHGPMLGSDIGKVDTHPLSKERFLQLFSPAKLTYTEEISPLEVLVEGDVSGPLIGGNLSLLVSSLGTRFEVDTKEKLLLIEDVNEEPRAIDRMLNQLYMSGKLEEASGILIGDFCDCLPKRDLSLTLDEIIDYYVKLANKPAIKGLQIGHCNPHIAVPFGVQATLNTTEKRLIVDSGIK</sequence>
<comment type="caution">
    <text evidence="8">The sequence shown here is derived from an EMBL/GenBank/DDBJ whole genome shotgun (WGS) entry which is preliminary data.</text>
</comment>
<comment type="similarity">
    <text evidence="1">Belongs to the peptidase S66 family.</text>
</comment>
<name>A0ABQ3MZS3_9BACI</name>
<dbReference type="Pfam" id="PF17676">
    <property type="entry name" value="Peptidase_S66C"/>
    <property type="match status" value="1"/>
</dbReference>
<dbReference type="GO" id="GO:0004180">
    <property type="term" value="F:carboxypeptidase activity"/>
    <property type="evidence" value="ECO:0007669"/>
    <property type="project" value="UniProtKB-KW"/>
</dbReference>
<dbReference type="InterPro" id="IPR040449">
    <property type="entry name" value="Peptidase_S66_N"/>
</dbReference>
<evidence type="ECO:0000313" key="9">
    <source>
        <dbReference type="Proteomes" id="UP000637074"/>
    </source>
</evidence>
<organism evidence="8 9">
    <name type="scientific">Neobacillus kokaensis</name>
    <dbReference type="NCBI Taxonomy" id="2759023"/>
    <lineage>
        <taxon>Bacteria</taxon>
        <taxon>Bacillati</taxon>
        <taxon>Bacillota</taxon>
        <taxon>Bacilli</taxon>
        <taxon>Bacillales</taxon>
        <taxon>Bacillaceae</taxon>
        <taxon>Neobacillus</taxon>
    </lineage>
</organism>
<dbReference type="SUPFAM" id="SSF141986">
    <property type="entry name" value="LD-carboxypeptidase A C-terminal domain-like"/>
    <property type="match status" value="1"/>
</dbReference>
<proteinExistence type="inferred from homology"/>
<dbReference type="InterPro" id="IPR003507">
    <property type="entry name" value="S66_fam"/>
</dbReference>
<gene>
    <name evidence="8" type="primary">ykfA</name>
    <name evidence="8" type="ORF">AM1BK_02960</name>
</gene>